<feature type="compositionally biased region" description="Basic and acidic residues" evidence="1">
    <location>
        <begin position="348"/>
        <end position="357"/>
    </location>
</feature>
<comment type="caution">
    <text evidence="2">The sequence shown here is derived from an EMBL/GenBank/DDBJ whole genome shotgun (WGS) entry which is preliminary data.</text>
</comment>
<feature type="compositionally biased region" description="Basic and acidic residues" evidence="1">
    <location>
        <begin position="289"/>
        <end position="309"/>
    </location>
</feature>
<reference evidence="2 3" key="1">
    <citation type="submission" date="2017-12" db="EMBL/GenBank/DDBJ databases">
        <title>Comparative genomics of Botrytis spp.</title>
        <authorList>
            <person name="Valero-Jimenez C.A."/>
            <person name="Tapia P."/>
            <person name="Veloso J."/>
            <person name="Silva-Moreno E."/>
            <person name="Staats M."/>
            <person name="Valdes J.H."/>
            <person name="Van Kan J.A.L."/>
        </authorList>
    </citation>
    <scope>NUCLEOTIDE SEQUENCE [LARGE SCALE GENOMIC DNA]</scope>
    <source>
        <strain evidence="2 3">MUCL11595</strain>
    </source>
</reference>
<sequence length="398" mass="44704">MLILSNHSISIQQLPTFLEYIQPVNSDYPLIPSRRDHASYPLYILSSYTVGTNNQAPKQHGQLKLITDAEPSDWPYDPDEEKSFTSAEKQLLDKYKFGARWPTVRGAIDIFRCGLMHCVDKMTWKDRDTRLTYRAWNTVNICPPDRRLWDRKSTAYEINLAFLEQGQADVLARAEGHFDRLWARDGQFRKTTVNLTRSVLKYYGSVDDGYTNYEGLLPKEKLAKERRIILDDFDAQRDAMLKADARDFQISTEVATRAVRHSGFGYVPTMMTGSSGSGSSSKVSPGKTGTEKGKGEKREKSRDKYREQDQNLPIRTSRDRGSSRRTESPGQQRQESRSKAVEARPPAKKLDSSKTVEAKPPVKTSSSGGKRPAAQADGAVVPSSSRTGGSGGIFRHQG</sequence>
<dbReference type="OrthoDB" id="3552328at2759"/>
<feature type="compositionally biased region" description="Low complexity" evidence="1">
    <location>
        <begin position="270"/>
        <end position="288"/>
    </location>
</feature>
<dbReference type="EMBL" id="PQXN01000288">
    <property type="protein sequence ID" value="TGO47194.1"/>
    <property type="molecule type" value="Genomic_DNA"/>
</dbReference>
<evidence type="ECO:0000256" key="1">
    <source>
        <dbReference type="SAM" id="MobiDB-lite"/>
    </source>
</evidence>
<accession>A0A4Z1HDT6</accession>
<organism evidence="2 3">
    <name type="scientific">Botryotinia convoluta</name>
    <dbReference type="NCBI Taxonomy" id="54673"/>
    <lineage>
        <taxon>Eukaryota</taxon>
        <taxon>Fungi</taxon>
        <taxon>Dikarya</taxon>
        <taxon>Ascomycota</taxon>
        <taxon>Pezizomycotina</taxon>
        <taxon>Leotiomycetes</taxon>
        <taxon>Helotiales</taxon>
        <taxon>Sclerotiniaceae</taxon>
        <taxon>Botryotinia</taxon>
    </lineage>
</organism>
<name>A0A4Z1HDT6_9HELO</name>
<gene>
    <name evidence="2" type="ORF">BCON_0289g00120</name>
</gene>
<evidence type="ECO:0000313" key="3">
    <source>
        <dbReference type="Proteomes" id="UP000297527"/>
    </source>
</evidence>
<feature type="compositionally biased region" description="Basic and acidic residues" evidence="1">
    <location>
        <begin position="316"/>
        <end position="327"/>
    </location>
</feature>
<dbReference type="AlphaFoldDB" id="A0A4Z1HDT6"/>
<proteinExistence type="predicted"/>
<dbReference type="Proteomes" id="UP000297527">
    <property type="component" value="Unassembled WGS sequence"/>
</dbReference>
<feature type="region of interest" description="Disordered" evidence="1">
    <location>
        <begin position="270"/>
        <end position="398"/>
    </location>
</feature>
<evidence type="ECO:0000313" key="2">
    <source>
        <dbReference type="EMBL" id="TGO47194.1"/>
    </source>
</evidence>
<keyword evidence="3" id="KW-1185">Reference proteome</keyword>
<protein>
    <submittedName>
        <fullName evidence="2">Uncharacterized protein</fullName>
    </submittedName>
</protein>